<sequence length="142" mass="16105">MLSHSKPDAQVSVTTDAFNQAVRAVLEQYVQGVWQPPSFSKRLLPPEQKYSTFDRELLGLYIAIRHFRFFLEGRPFTGYTDHKPLVGAMSKLSDPWSAHQQRHFAFVSEFTTDIRHISGKSNVIADCFSVCLALPSAMLSWA</sequence>
<keyword evidence="2" id="KW-0548">Nucleotidyltransferase</keyword>
<dbReference type="PANTHER" id="PTHR37984:SF5">
    <property type="entry name" value="PROTEIN NYNRIN-LIKE"/>
    <property type="match status" value="1"/>
</dbReference>
<feature type="domain" description="Reverse transcriptase RNase H-like" evidence="7">
    <location>
        <begin position="7"/>
        <end position="110"/>
    </location>
</feature>
<evidence type="ECO:0000259" key="7">
    <source>
        <dbReference type="Pfam" id="PF17917"/>
    </source>
</evidence>
<evidence type="ECO:0000313" key="9">
    <source>
        <dbReference type="Proteomes" id="UP000762676"/>
    </source>
</evidence>
<keyword evidence="4" id="KW-0255">Endonuclease</keyword>
<evidence type="ECO:0000256" key="1">
    <source>
        <dbReference type="ARBA" id="ARBA00022679"/>
    </source>
</evidence>
<dbReference type="AlphaFoldDB" id="A0AAV4IC36"/>
<keyword evidence="1" id="KW-0808">Transferase</keyword>
<keyword evidence="9" id="KW-1185">Reference proteome</keyword>
<dbReference type="GO" id="GO:0003964">
    <property type="term" value="F:RNA-directed DNA polymerase activity"/>
    <property type="evidence" value="ECO:0007669"/>
    <property type="project" value="UniProtKB-KW"/>
</dbReference>
<evidence type="ECO:0000256" key="3">
    <source>
        <dbReference type="ARBA" id="ARBA00022722"/>
    </source>
</evidence>
<dbReference type="InterPro" id="IPR050951">
    <property type="entry name" value="Retrovirus_Pol_polyprotein"/>
</dbReference>
<dbReference type="SUPFAM" id="SSF56672">
    <property type="entry name" value="DNA/RNA polymerases"/>
    <property type="match status" value="1"/>
</dbReference>
<name>A0AAV4IC36_9GAST</name>
<evidence type="ECO:0000313" key="8">
    <source>
        <dbReference type="EMBL" id="GFS07102.1"/>
    </source>
</evidence>
<dbReference type="GO" id="GO:0016787">
    <property type="term" value="F:hydrolase activity"/>
    <property type="evidence" value="ECO:0007669"/>
    <property type="project" value="UniProtKB-KW"/>
</dbReference>
<evidence type="ECO:0000256" key="6">
    <source>
        <dbReference type="ARBA" id="ARBA00022918"/>
    </source>
</evidence>
<comment type="caution">
    <text evidence="8">The sequence shown here is derived from an EMBL/GenBank/DDBJ whole genome shotgun (WGS) entry which is preliminary data.</text>
</comment>
<dbReference type="InterPro" id="IPR041373">
    <property type="entry name" value="RT_RNaseH"/>
</dbReference>
<protein>
    <submittedName>
        <fullName evidence="8">Pol polyprotein</fullName>
    </submittedName>
</protein>
<organism evidence="8 9">
    <name type="scientific">Elysia marginata</name>
    <dbReference type="NCBI Taxonomy" id="1093978"/>
    <lineage>
        <taxon>Eukaryota</taxon>
        <taxon>Metazoa</taxon>
        <taxon>Spiralia</taxon>
        <taxon>Lophotrochozoa</taxon>
        <taxon>Mollusca</taxon>
        <taxon>Gastropoda</taxon>
        <taxon>Heterobranchia</taxon>
        <taxon>Euthyneura</taxon>
        <taxon>Panpulmonata</taxon>
        <taxon>Sacoglossa</taxon>
        <taxon>Placobranchoidea</taxon>
        <taxon>Plakobranchidae</taxon>
        <taxon>Elysia</taxon>
    </lineage>
</organism>
<dbReference type="CDD" id="cd09274">
    <property type="entry name" value="RNase_HI_RT_Ty3"/>
    <property type="match status" value="1"/>
</dbReference>
<evidence type="ECO:0000256" key="2">
    <source>
        <dbReference type="ARBA" id="ARBA00022695"/>
    </source>
</evidence>
<dbReference type="Proteomes" id="UP000762676">
    <property type="component" value="Unassembled WGS sequence"/>
</dbReference>
<reference evidence="8 9" key="1">
    <citation type="journal article" date="2021" name="Elife">
        <title>Chloroplast acquisition without the gene transfer in kleptoplastic sea slugs, Plakobranchus ocellatus.</title>
        <authorList>
            <person name="Maeda T."/>
            <person name="Takahashi S."/>
            <person name="Yoshida T."/>
            <person name="Shimamura S."/>
            <person name="Takaki Y."/>
            <person name="Nagai Y."/>
            <person name="Toyoda A."/>
            <person name="Suzuki Y."/>
            <person name="Arimoto A."/>
            <person name="Ishii H."/>
            <person name="Satoh N."/>
            <person name="Nishiyama T."/>
            <person name="Hasebe M."/>
            <person name="Maruyama T."/>
            <person name="Minagawa J."/>
            <person name="Obokata J."/>
            <person name="Shigenobu S."/>
        </authorList>
    </citation>
    <scope>NUCLEOTIDE SEQUENCE [LARGE SCALE GENOMIC DNA]</scope>
</reference>
<accession>A0AAV4IC36</accession>
<dbReference type="PANTHER" id="PTHR37984">
    <property type="entry name" value="PROTEIN CBG26694"/>
    <property type="match status" value="1"/>
</dbReference>
<keyword evidence="5" id="KW-0378">Hydrolase</keyword>
<evidence type="ECO:0000256" key="4">
    <source>
        <dbReference type="ARBA" id="ARBA00022759"/>
    </source>
</evidence>
<keyword evidence="6" id="KW-0695">RNA-directed DNA polymerase</keyword>
<proteinExistence type="predicted"/>
<dbReference type="EMBL" id="BMAT01009483">
    <property type="protein sequence ID" value="GFS07102.1"/>
    <property type="molecule type" value="Genomic_DNA"/>
</dbReference>
<evidence type="ECO:0000256" key="5">
    <source>
        <dbReference type="ARBA" id="ARBA00022801"/>
    </source>
</evidence>
<dbReference type="GO" id="GO:0004519">
    <property type="term" value="F:endonuclease activity"/>
    <property type="evidence" value="ECO:0007669"/>
    <property type="project" value="UniProtKB-KW"/>
</dbReference>
<dbReference type="InterPro" id="IPR043502">
    <property type="entry name" value="DNA/RNA_pol_sf"/>
</dbReference>
<keyword evidence="3" id="KW-0540">Nuclease</keyword>
<dbReference type="Pfam" id="PF17917">
    <property type="entry name" value="RT_RNaseH"/>
    <property type="match status" value="1"/>
</dbReference>
<gene>
    <name evidence="8" type="ORF">ElyMa_004722500</name>
</gene>